<gene>
    <name evidence="3" type="primary">Dvir\GJ18494</name>
    <name evidence="3" type="ORF">Dvir_GJ18494</name>
</gene>
<feature type="compositionally biased region" description="Low complexity" evidence="2">
    <location>
        <begin position="150"/>
        <end position="162"/>
    </location>
</feature>
<dbReference type="PANTHER" id="PTHR13602:SF2">
    <property type="entry name" value="UPF0488 PROTEIN C8ORF33"/>
    <property type="match status" value="1"/>
</dbReference>
<dbReference type="KEGG" id="dvi:6636691"/>
<dbReference type="EMBL" id="CH940672">
    <property type="protein sequence ID" value="EDW57439.1"/>
    <property type="molecule type" value="Genomic_DNA"/>
</dbReference>
<organism evidence="3 4">
    <name type="scientific">Drosophila virilis</name>
    <name type="common">Fruit fly</name>
    <dbReference type="NCBI Taxonomy" id="7244"/>
    <lineage>
        <taxon>Eukaryota</taxon>
        <taxon>Metazoa</taxon>
        <taxon>Ecdysozoa</taxon>
        <taxon>Arthropoda</taxon>
        <taxon>Hexapoda</taxon>
        <taxon>Insecta</taxon>
        <taxon>Pterygota</taxon>
        <taxon>Neoptera</taxon>
        <taxon>Endopterygota</taxon>
        <taxon>Diptera</taxon>
        <taxon>Brachycera</taxon>
        <taxon>Muscomorpha</taxon>
        <taxon>Ephydroidea</taxon>
        <taxon>Drosophilidae</taxon>
        <taxon>Drosophila</taxon>
    </lineage>
</organism>
<dbReference type="AlphaFoldDB" id="B4MGB6"/>
<dbReference type="PANTHER" id="PTHR13602">
    <property type="entry name" value="UPF0488 PROTEIN C8ORF33"/>
    <property type="match status" value="1"/>
</dbReference>
<dbReference type="Proteomes" id="UP000008792">
    <property type="component" value="Unassembled WGS sequence"/>
</dbReference>
<evidence type="ECO:0000313" key="4">
    <source>
        <dbReference type="Proteomes" id="UP000008792"/>
    </source>
</evidence>
<comment type="similarity">
    <text evidence="1">Belongs to the UPF0488 family.</text>
</comment>
<evidence type="ECO:0000313" key="3">
    <source>
        <dbReference type="EMBL" id="EDW57439.1"/>
    </source>
</evidence>
<name>B4MGB6_DROVI</name>
<sequence length="203" mass="22108">MHRRKSAKSVNKPPPIQAIPKKNTFDGDNDIQFELELCWCVQQLQTALDSGKLSQKIAEDTAKNLKTLTSQTAPLIKKRQVMKLALGDYRLKMQQEEKKMLLASKQIKFTAAADTNKKSSFVKKSALLTSGKDFRFDFALPAGNNNEPDGSPAAGQPAAVAAQADASAPSSSLLTGNGCQFKFNFAIDNAPEDINFEGLMLNS</sequence>
<dbReference type="STRING" id="7244.B4MGB6"/>
<keyword evidence="4" id="KW-1185">Reference proteome</keyword>
<dbReference type="InterPro" id="IPR029274">
    <property type="entry name" value="DUF4615"/>
</dbReference>
<protein>
    <submittedName>
        <fullName evidence="3">Uncharacterized protein</fullName>
    </submittedName>
</protein>
<dbReference type="Pfam" id="PF15393">
    <property type="entry name" value="DUF4615"/>
    <property type="match status" value="1"/>
</dbReference>
<dbReference type="OMA" id="WCVQQLQ"/>
<dbReference type="OrthoDB" id="20277at2759"/>
<dbReference type="InParanoid" id="B4MGB6"/>
<dbReference type="eggNOG" id="ENOG502S7AB">
    <property type="taxonomic scope" value="Eukaryota"/>
</dbReference>
<dbReference type="HOGENOM" id="CLU_082144_2_0_1"/>
<feature type="region of interest" description="Disordered" evidence="2">
    <location>
        <begin position="140"/>
        <end position="162"/>
    </location>
</feature>
<dbReference type="FunCoup" id="B4MGB6">
    <property type="interactions" value="350"/>
</dbReference>
<proteinExistence type="inferred from homology"/>
<evidence type="ECO:0000256" key="1">
    <source>
        <dbReference type="ARBA" id="ARBA00005707"/>
    </source>
</evidence>
<evidence type="ECO:0000256" key="2">
    <source>
        <dbReference type="SAM" id="MobiDB-lite"/>
    </source>
</evidence>
<feature type="region of interest" description="Disordered" evidence="2">
    <location>
        <begin position="1"/>
        <end position="23"/>
    </location>
</feature>
<reference evidence="3 4" key="1">
    <citation type="journal article" date="2007" name="Nature">
        <title>Evolution of genes and genomes on the Drosophila phylogeny.</title>
        <authorList>
            <consortium name="Drosophila 12 Genomes Consortium"/>
            <person name="Clark A.G."/>
            <person name="Eisen M.B."/>
            <person name="Smith D.R."/>
            <person name="Bergman C.M."/>
            <person name="Oliver B."/>
            <person name="Markow T.A."/>
            <person name="Kaufman T.C."/>
            <person name="Kellis M."/>
            <person name="Gelbart W."/>
            <person name="Iyer V.N."/>
            <person name="Pollard D.A."/>
            <person name="Sackton T.B."/>
            <person name="Larracuente A.M."/>
            <person name="Singh N.D."/>
            <person name="Abad J.P."/>
            <person name="Abt D.N."/>
            <person name="Adryan B."/>
            <person name="Aguade M."/>
            <person name="Akashi H."/>
            <person name="Anderson W.W."/>
            <person name="Aquadro C.F."/>
            <person name="Ardell D.H."/>
            <person name="Arguello R."/>
            <person name="Artieri C.G."/>
            <person name="Barbash D.A."/>
            <person name="Barker D."/>
            <person name="Barsanti P."/>
            <person name="Batterham P."/>
            <person name="Batzoglou S."/>
            <person name="Begun D."/>
            <person name="Bhutkar A."/>
            <person name="Blanco E."/>
            <person name="Bosak S.A."/>
            <person name="Bradley R.K."/>
            <person name="Brand A.D."/>
            <person name="Brent M.R."/>
            <person name="Brooks A.N."/>
            <person name="Brown R.H."/>
            <person name="Butlin R.K."/>
            <person name="Caggese C."/>
            <person name="Calvi B.R."/>
            <person name="Bernardo de Carvalho A."/>
            <person name="Caspi A."/>
            <person name="Castrezana S."/>
            <person name="Celniker S.E."/>
            <person name="Chang J.L."/>
            <person name="Chapple C."/>
            <person name="Chatterji S."/>
            <person name="Chinwalla A."/>
            <person name="Civetta A."/>
            <person name="Clifton S.W."/>
            <person name="Comeron J.M."/>
            <person name="Costello J.C."/>
            <person name="Coyne J.A."/>
            <person name="Daub J."/>
            <person name="David R.G."/>
            <person name="Delcher A.L."/>
            <person name="Delehaunty K."/>
            <person name="Do C.B."/>
            <person name="Ebling H."/>
            <person name="Edwards K."/>
            <person name="Eickbush T."/>
            <person name="Evans J.D."/>
            <person name="Filipski A."/>
            <person name="Findeiss S."/>
            <person name="Freyhult E."/>
            <person name="Fulton L."/>
            <person name="Fulton R."/>
            <person name="Garcia A.C."/>
            <person name="Gardiner A."/>
            <person name="Garfield D.A."/>
            <person name="Garvin B.E."/>
            <person name="Gibson G."/>
            <person name="Gilbert D."/>
            <person name="Gnerre S."/>
            <person name="Godfrey J."/>
            <person name="Good R."/>
            <person name="Gotea V."/>
            <person name="Gravely B."/>
            <person name="Greenberg A.J."/>
            <person name="Griffiths-Jones S."/>
            <person name="Gross S."/>
            <person name="Guigo R."/>
            <person name="Gustafson E.A."/>
            <person name="Haerty W."/>
            <person name="Hahn M.W."/>
            <person name="Halligan D.L."/>
            <person name="Halpern A.L."/>
            <person name="Halter G.M."/>
            <person name="Han M.V."/>
            <person name="Heger A."/>
            <person name="Hillier L."/>
            <person name="Hinrichs A.S."/>
            <person name="Holmes I."/>
            <person name="Hoskins R.A."/>
            <person name="Hubisz M.J."/>
            <person name="Hultmark D."/>
            <person name="Huntley M.A."/>
            <person name="Jaffe D.B."/>
            <person name="Jagadeeshan S."/>
            <person name="Jeck W.R."/>
            <person name="Johnson J."/>
            <person name="Jones C.D."/>
            <person name="Jordan W.C."/>
            <person name="Karpen G.H."/>
            <person name="Kataoka E."/>
            <person name="Keightley P.D."/>
            <person name="Kheradpour P."/>
            <person name="Kirkness E.F."/>
            <person name="Koerich L.B."/>
            <person name="Kristiansen K."/>
            <person name="Kudrna D."/>
            <person name="Kulathinal R.J."/>
            <person name="Kumar S."/>
            <person name="Kwok R."/>
            <person name="Lander E."/>
            <person name="Langley C.H."/>
            <person name="Lapoint R."/>
            <person name="Lazzaro B.P."/>
            <person name="Lee S.J."/>
            <person name="Levesque L."/>
            <person name="Li R."/>
            <person name="Lin C.F."/>
            <person name="Lin M.F."/>
            <person name="Lindblad-Toh K."/>
            <person name="Llopart A."/>
            <person name="Long M."/>
            <person name="Low L."/>
            <person name="Lozovsky E."/>
            <person name="Lu J."/>
            <person name="Luo M."/>
            <person name="Machado C.A."/>
            <person name="Makalowski W."/>
            <person name="Marzo M."/>
            <person name="Matsuda M."/>
            <person name="Matzkin L."/>
            <person name="McAllister B."/>
            <person name="McBride C.S."/>
            <person name="McKernan B."/>
            <person name="McKernan K."/>
            <person name="Mendez-Lago M."/>
            <person name="Minx P."/>
            <person name="Mollenhauer M.U."/>
            <person name="Montooth K."/>
            <person name="Mount S.M."/>
            <person name="Mu X."/>
            <person name="Myers E."/>
            <person name="Negre B."/>
            <person name="Newfeld S."/>
            <person name="Nielsen R."/>
            <person name="Noor M.A."/>
            <person name="O'Grady P."/>
            <person name="Pachter L."/>
            <person name="Papaceit M."/>
            <person name="Parisi M.J."/>
            <person name="Parisi M."/>
            <person name="Parts L."/>
            <person name="Pedersen J.S."/>
            <person name="Pesole G."/>
            <person name="Phillippy A.M."/>
            <person name="Ponting C.P."/>
            <person name="Pop M."/>
            <person name="Porcelli D."/>
            <person name="Powell J.R."/>
            <person name="Prohaska S."/>
            <person name="Pruitt K."/>
            <person name="Puig M."/>
            <person name="Quesneville H."/>
            <person name="Ram K.R."/>
            <person name="Rand D."/>
            <person name="Rasmussen M.D."/>
            <person name="Reed L.K."/>
            <person name="Reenan R."/>
            <person name="Reily A."/>
            <person name="Remington K.A."/>
            <person name="Rieger T.T."/>
            <person name="Ritchie M.G."/>
            <person name="Robin C."/>
            <person name="Rogers Y.H."/>
            <person name="Rohde C."/>
            <person name="Rozas J."/>
            <person name="Rubenfield M.J."/>
            <person name="Ruiz A."/>
            <person name="Russo S."/>
            <person name="Salzberg S.L."/>
            <person name="Sanchez-Gracia A."/>
            <person name="Saranga D.J."/>
            <person name="Sato H."/>
            <person name="Schaeffer S.W."/>
            <person name="Schatz M.C."/>
            <person name="Schlenke T."/>
            <person name="Schwartz R."/>
            <person name="Segarra C."/>
            <person name="Singh R.S."/>
            <person name="Sirot L."/>
            <person name="Sirota M."/>
            <person name="Sisneros N.B."/>
            <person name="Smith C.D."/>
            <person name="Smith T.F."/>
            <person name="Spieth J."/>
            <person name="Stage D.E."/>
            <person name="Stark A."/>
            <person name="Stephan W."/>
            <person name="Strausberg R.L."/>
            <person name="Strempel S."/>
            <person name="Sturgill D."/>
            <person name="Sutton G."/>
            <person name="Sutton G.G."/>
            <person name="Tao W."/>
            <person name="Teichmann S."/>
            <person name="Tobari Y.N."/>
            <person name="Tomimura Y."/>
            <person name="Tsolas J.M."/>
            <person name="Valente V.L."/>
            <person name="Venter E."/>
            <person name="Venter J.C."/>
            <person name="Vicario S."/>
            <person name="Vieira F.G."/>
            <person name="Vilella A.J."/>
            <person name="Villasante A."/>
            <person name="Walenz B."/>
            <person name="Wang J."/>
            <person name="Wasserman M."/>
            <person name="Watts T."/>
            <person name="Wilson D."/>
            <person name="Wilson R.K."/>
            <person name="Wing R.A."/>
            <person name="Wolfner M.F."/>
            <person name="Wong A."/>
            <person name="Wong G.K."/>
            <person name="Wu C.I."/>
            <person name="Wu G."/>
            <person name="Yamamoto D."/>
            <person name="Yang H.P."/>
            <person name="Yang S.P."/>
            <person name="Yorke J.A."/>
            <person name="Yoshida K."/>
            <person name="Zdobnov E."/>
            <person name="Zhang P."/>
            <person name="Zhang Y."/>
            <person name="Zimin A.V."/>
            <person name="Baldwin J."/>
            <person name="Abdouelleil A."/>
            <person name="Abdulkadir J."/>
            <person name="Abebe A."/>
            <person name="Abera B."/>
            <person name="Abreu J."/>
            <person name="Acer S.C."/>
            <person name="Aftuck L."/>
            <person name="Alexander A."/>
            <person name="An P."/>
            <person name="Anderson E."/>
            <person name="Anderson S."/>
            <person name="Arachi H."/>
            <person name="Azer M."/>
            <person name="Bachantsang P."/>
            <person name="Barry A."/>
            <person name="Bayul T."/>
            <person name="Berlin A."/>
            <person name="Bessette D."/>
            <person name="Bloom T."/>
            <person name="Blye J."/>
            <person name="Boguslavskiy L."/>
            <person name="Bonnet C."/>
            <person name="Boukhgalter B."/>
            <person name="Bourzgui I."/>
            <person name="Brown A."/>
            <person name="Cahill P."/>
            <person name="Channer S."/>
            <person name="Cheshatsang Y."/>
            <person name="Chuda L."/>
            <person name="Citroen M."/>
            <person name="Collymore A."/>
            <person name="Cooke P."/>
            <person name="Costello M."/>
            <person name="D'Aco K."/>
            <person name="Daza R."/>
            <person name="De Haan G."/>
            <person name="DeGray S."/>
            <person name="DeMaso C."/>
            <person name="Dhargay N."/>
            <person name="Dooley K."/>
            <person name="Dooley E."/>
            <person name="Doricent M."/>
            <person name="Dorje P."/>
            <person name="Dorjee K."/>
            <person name="Dupes A."/>
            <person name="Elong R."/>
            <person name="Falk J."/>
            <person name="Farina A."/>
            <person name="Faro S."/>
            <person name="Ferguson D."/>
            <person name="Fisher S."/>
            <person name="Foley C.D."/>
            <person name="Franke A."/>
            <person name="Friedrich D."/>
            <person name="Gadbois L."/>
            <person name="Gearin G."/>
            <person name="Gearin C.R."/>
            <person name="Giannoukos G."/>
            <person name="Goode T."/>
            <person name="Graham J."/>
            <person name="Grandbois E."/>
            <person name="Grewal S."/>
            <person name="Gyaltsen K."/>
            <person name="Hafez N."/>
            <person name="Hagos B."/>
            <person name="Hall J."/>
            <person name="Henson C."/>
            <person name="Hollinger A."/>
            <person name="Honan T."/>
            <person name="Huard M.D."/>
            <person name="Hughes L."/>
            <person name="Hurhula B."/>
            <person name="Husby M.E."/>
            <person name="Kamat A."/>
            <person name="Kanga B."/>
            <person name="Kashin S."/>
            <person name="Khazanovich D."/>
            <person name="Kisner P."/>
            <person name="Lance K."/>
            <person name="Lara M."/>
            <person name="Lee W."/>
            <person name="Lennon N."/>
            <person name="Letendre F."/>
            <person name="LeVine R."/>
            <person name="Lipovsky A."/>
            <person name="Liu X."/>
            <person name="Liu J."/>
            <person name="Liu S."/>
            <person name="Lokyitsang T."/>
            <person name="Lokyitsang Y."/>
            <person name="Lubonja R."/>
            <person name="Lui A."/>
            <person name="MacDonald P."/>
            <person name="Magnisalis V."/>
            <person name="Maru K."/>
            <person name="Matthews C."/>
            <person name="McCusker W."/>
            <person name="McDonough S."/>
            <person name="Mehta T."/>
            <person name="Meldrim J."/>
            <person name="Meneus L."/>
            <person name="Mihai O."/>
            <person name="Mihalev A."/>
            <person name="Mihova T."/>
            <person name="Mittelman R."/>
            <person name="Mlenga V."/>
            <person name="Montmayeur A."/>
            <person name="Mulrain L."/>
            <person name="Navidi A."/>
            <person name="Naylor J."/>
            <person name="Negash T."/>
            <person name="Nguyen T."/>
            <person name="Nguyen N."/>
            <person name="Nicol R."/>
            <person name="Norbu C."/>
            <person name="Norbu N."/>
            <person name="Novod N."/>
            <person name="O'Neill B."/>
            <person name="Osman S."/>
            <person name="Markiewicz E."/>
            <person name="Oyono O.L."/>
            <person name="Patti C."/>
            <person name="Phunkhang P."/>
            <person name="Pierre F."/>
            <person name="Priest M."/>
            <person name="Raghuraman S."/>
            <person name="Rege F."/>
            <person name="Reyes R."/>
            <person name="Rise C."/>
            <person name="Rogov P."/>
            <person name="Ross K."/>
            <person name="Ryan E."/>
            <person name="Settipalli S."/>
            <person name="Shea T."/>
            <person name="Sherpa N."/>
            <person name="Shi L."/>
            <person name="Shih D."/>
            <person name="Sparrow T."/>
            <person name="Spaulding J."/>
            <person name="Stalker J."/>
            <person name="Stange-Thomann N."/>
            <person name="Stavropoulos S."/>
            <person name="Stone C."/>
            <person name="Strader C."/>
            <person name="Tesfaye S."/>
            <person name="Thomson T."/>
            <person name="Thoulutsang Y."/>
            <person name="Thoulutsang D."/>
            <person name="Topham K."/>
            <person name="Topping I."/>
            <person name="Tsamla T."/>
            <person name="Vassiliev H."/>
            <person name="Vo A."/>
            <person name="Wangchuk T."/>
            <person name="Wangdi T."/>
            <person name="Weiand M."/>
            <person name="Wilkinson J."/>
            <person name="Wilson A."/>
            <person name="Yadav S."/>
            <person name="Young G."/>
            <person name="Yu Q."/>
            <person name="Zembek L."/>
            <person name="Zhong D."/>
            <person name="Zimmer A."/>
            <person name="Zwirko Z."/>
            <person name="Jaffe D.B."/>
            <person name="Alvarez P."/>
            <person name="Brockman W."/>
            <person name="Butler J."/>
            <person name="Chin C."/>
            <person name="Gnerre S."/>
            <person name="Grabherr M."/>
            <person name="Kleber M."/>
            <person name="Mauceli E."/>
            <person name="MacCallum I."/>
        </authorList>
    </citation>
    <scope>NUCLEOTIDE SEQUENCE [LARGE SCALE GENOMIC DNA]</scope>
    <source>
        <strain evidence="4">Tucson 15010-1051.87</strain>
    </source>
</reference>
<dbReference type="PhylomeDB" id="B4MGB6"/>
<accession>B4MGB6</accession>